<sequence>MLIEIQPDPSQHQKLLIKSGVSKPIKSHMPSLSTLASATCFCHSTPPLKAGHNPNCRMLSLRSQKRGTRS</sequence>
<dbReference type="Proteomes" id="UP000324748">
    <property type="component" value="Unassembled WGS sequence"/>
</dbReference>
<accession>A0A5B0QD56</accession>
<dbReference type="AlphaFoldDB" id="A0A5B0QD56"/>
<evidence type="ECO:0000313" key="2">
    <source>
        <dbReference type="EMBL" id="KAA1111059.1"/>
    </source>
</evidence>
<proteinExistence type="predicted"/>
<evidence type="ECO:0000313" key="4">
    <source>
        <dbReference type="Proteomes" id="UP000325313"/>
    </source>
</evidence>
<organism evidence="2 3">
    <name type="scientific">Puccinia graminis f. sp. tritici</name>
    <dbReference type="NCBI Taxonomy" id="56615"/>
    <lineage>
        <taxon>Eukaryota</taxon>
        <taxon>Fungi</taxon>
        <taxon>Dikarya</taxon>
        <taxon>Basidiomycota</taxon>
        <taxon>Pucciniomycotina</taxon>
        <taxon>Pucciniomycetes</taxon>
        <taxon>Pucciniales</taxon>
        <taxon>Pucciniaceae</taxon>
        <taxon>Puccinia</taxon>
    </lineage>
</organism>
<keyword evidence="3" id="KW-1185">Reference proteome</keyword>
<evidence type="ECO:0000313" key="1">
    <source>
        <dbReference type="EMBL" id="KAA1076183.1"/>
    </source>
</evidence>
<dbReference type="EMBL" id="VSWC01000027">
    <property type="protein sequence ID" value="KAA1111059.1"/>
    <property type="molecule type" value="Genomic_DNA"/>
</dbReference>
<reference evidence="3 4" key="1">
    <citation type="submission" date="2019-05" db="EMBL/GenBank/DDBJ databases">
        <title>Emergence of the Ug99 lineage of the wheat stem rust pathogen through somatic hybridization.</title>
        <authorList>
            <person name="Li F."/>
            <person name="Upadhyaya N.M."/>
            <person name="Sperschneider J."/>
            <person name="Matny O."/>
            <person name="Nguyen-Phuc H."/>
            <person name="Mago R."/>
            <person name="Raley C."/>
            <person name="Miller M.E."/>
            <person name="Silverstein K.A.T."/>
            <person name="Henningsen E."/>
            <person name="Hirsch C.D."/>
            <person name="Visser B."/>
            <person name="Pretorius Z.A."/>
            <person name="Steffenson B.J."/>
            <person name="Schwessinger B."/>
            <person name="Dodds P.N."/>
            <person name="Figueroa M."/>
        </authorList>
    </citation>
    <scope>NUCLEOTIDE SEQUENCE [LARGE SCALE GENOMIC DNA]</scope>
    <source>
        <strain evidence="2">21-0</strain>
        <strain evidence="1 4">Ug99</strain>
    </source>
</reference>
<evidence type="ECO:0000313" key="3">
    <source>
        <dbReference type="Proteomes" id="UP000324748"/>
    </source>
</evidence>
<name>A0A5B0QD56_PUCGR</name>
<dbReference type="EMBL" id="VDEP01000471">
    <property type="protein sequence ID" value="KAA1076183.1"/>
    <property type="molecule type" value="Genomic_DNA"/>
</dbReference>
<dbReference type="Proteomes" id="UP000325313">
    <property type="component" value="Unassembled WGS sequence"/>
</dbReference>
<protein>
    <submittedName>
        <fullName evidence="2">Uncharacterized protein</fullName>
    </submittedName>
</protein>
<gene>
    <name evidence="2" type="ORF">PGT21_036131</name>
    <name evidence="1" type="ORF">PGTUg99_036863</name>
</gene>
<comment type="caution">
    <text evidence="2">The sequence shown here is derived from an EMBL/GenBank/DDBJ whole genome shotgun (WGS) entry which is preliminary data.</text>
</comment>